<feature type="region of interest" description="Disordered" evidence="1">
    <location>
        <begin position="102"/>
        <end position="125"/>
    </location>
</feature>
<dbReference type="EMBL" id="BKCJ010003901">
    <property type="protein sequence ID" value="GEU57840.1"/>
    <property type="molecule type" value="Genomic_DNA"/>
</dbReference>
<evidence type="ECO:0000256" key="1">
    <source>
        <dbReference type="SAM" id="MobiDB-lite"/>
    </source>
</evidence>
<dbReference type="AlphaFoldDB" id="A0A6L2L9I6"/>
<feature type="compositionally biased region" description="Basic and acidic residues" evidence="1">
    <location>
        <begin position="103"/>
        <end position="115"/>
    </location>
</feature>
<organism evidence="2">
    <name type="scientific">Tanacetum cinerariifolium</name>
    <name type="common">Dalmatian daisy</name>
    <name type="synonym">Chrysanthemum cinerariifolium</name>
    <dbReference type="NCBI Taxonomy" id="118510"/>
    <lineage>
        <taxon>Eukaryota</taxon>
        <taxon>Viridiplantae</taxon>
        <taxon>Streptophyta</taxon>
        <taxon>Embryophyta</taxon>
        <taxon>Tracheophyta</taxon>
        <taxon>Spermatophyta</taxon>
        <taxon>Magnoliopsida</taxon>
        <taxon>eudicotyledons</taxon>
        <taxon>Gunneridae</taxon>
        <taxon>Pentapetalae</taxon>
        <taxon>asterids</taxon>
        <taxon>campanulids</taxon>
        <taxon>Asterales</taxon>
        <taxon>Asteraceae</taxon>
        <taxon>Asteroideae</taxon>
        <taxon>Anthemideae</taxon>
        <taxon>Anthemidinae</taxon>
        <taxon>Tanacetum</taxon>
    </lineage>
</organism>
<reference evidence="2" key="1">
    <citation type="journal article" date="2019" name="Sci. Rep.">
        <title>Draft genome of Tanacetum cinerariifolium, the natural source of mosquito coil.</title>
        <authorList>
            <person name="Yamashiro T."/>
            <person name="Shiraishi A."/>
            <person name="Satake H."/>
            <person name="Nakayama K."/>
        </authorList>
    </citation>
    <scope>NUCLEOTIDE SEQUENCE</scope>
</reference>
<protein>
    <recommendedName>
        <fullName evidence="3">Reverse transcriptase domain-containing protein</fullName>
    </recommendedName>
</protein>
<gene>
    <name evidence="2" type="ORF">Tci_029818</name>
</gene>
<proteinExistence type="predicted"/>
<evidence type="ECO:0008006" key="3">
    <source>
        <dbReference type="Google" id="ProtNLM"/>
    </source>
</evidence>
<feature type="region of interest" description="Disordered" evidence="1">
    <location>
        <begin position="467"/>
        <end position="505"/>
    </location>
</feature>
<comment type="caution">
    <text evidence="2">The sequence shown here is derived from an EMBL/GenBank/DDBJ whole genome shotgun (WGS) entry which is preliminary data.</text>
</comment>
<name>A0A6L2L9I6_TANCI</name>
<feature type="compositionally biased region" description="Gly residues" evidence="1">
    <location>
        <begin position="477"/>
        <end position="496"/>
    </location>
</feature>
<sequence>MAAPVIFISSDSSMESVGSHASRVILFGTIPTSILVIPAVPDEVLIAPTDPLVALKVGAISVILPTRVLDLVDYSSSSDSDPSEDSFPVATELPLVSPFLCTDDSKVDSESEPAKQRPKRHESLTPSSEFPLAFVAALPGIRRRPAILIRPGEAILFGQPYRTHSNGPRKLLIARKRVGPFLARKLGWRRVSHRSLDCHSSPDFTSNSSSPGSSSDSSSDISSRSSLGLLSDSSSVHSSGQSHSGPSTRVASPRLVDPSVCTLSTLYPPKTSESSPNSSSKRSLDLSSPSAVPSLKRCGSPTILVSSSTSVSRLIAPALVDLPSHLGISDGVRAPTKDGLCIGVKVATSDIREDEEEFEAEASTRDTMEIVVDPLVTGGISKPIEGDTLDLEERAGLADRVKSLGWENLRVRYLLCIERDRVDSLRHHMELSQEEFCQIHRDRDDTQRRLRRLESLVERQSLETREANRNIRLGNGNDKGGNGNDNGNRNGGGNGNGNHNENDRDTTPVVRELFHISNCLEKYQVKYATCTLLNSALTWWNSHKRTIGTDAAFAMSWRELMKLIDEVFQELTMLYTKMVLKEEDRVEKFIRGLLDNIQENVIAA</sequence>
<feature type="region of interest" description="Disordered" evidence="1">
    <location>
        <begin position="199"/>
        <end position="299"/>
    </location>
</feature>
<evidence type="ECO:0000313" key="2">
    <source>
        <dbReference type="EMBL" id="GEU57840.1"/>
    </source>
</evidence>
<feature type="compositionally biased region" description="Low complexity" evidence="1">
    <location>
        <begin position="268"/>
        <end position="290"/>
    </location>
</feature>
<accession>A0A6L2L9I6</accession>
<feature type="compositionally biased region" description="Low complexity" evidence="1">
    <location>
        <begin position="199"/>
        <end position="247"/>
    </location>
</feature>